<keyword evidence="2" id="KW-0805">Transcription regulation</keyword>
<gene>
    <name evidence="8" type="ORF">GGD90_001777</name>
</gene>
<comment type="caution">
    <text evidence="8">The sequence shown here is derived from an EMBL/GenBank/DDBJ whole genome shotgun (WGS) entry which is preliminary data.</text>
</comment>
<dbReference type="OrthoDB" id="9780593at2"/>
<dbReference type="RefSeq" id="WP_153116168.1">
    <property type="nucleotide sequence ID" value="NZ_JACIGE010000005.1"/>
</dbReference>
<evidence type="ECO:0000256" key="3">
    <source>
        <dbReference type="ARBA" id="ARBA00023125"/>
    </source>
</evidence>
<protein>
    <submittedName>
        <fullName evidence="8">DNA-binding NarL/FixJ family response regulator</fullName>
    </submittedName>
</protein>
<keyword evidence="1 5" id="KW-0597">Phosphoprotein</keyword>
<dbReference type="InterPro" id="IPR016032">
    <property type="entry name" value="Sig_transdc_resp-reg_C-effctor"/>
</dbReference>
<dbReference type="Pfam" id="PF00072">
    <property type="entry name" value="Response_reg"/>
    <property type="match status" value="1"/>
</dbReference>
<keyword evidence="3 8" id="KW-0238">DNA-binding</keyword>
<evidence type="ECO:0000256" key="4">
    <source>
        <dbReference type="ARBA" id="ARBA00023163"/>
    </source>
</evidence>
<dbReference type="PROSITE" id="PS50043">
    <property type="entry name" value="HTH_LUXR_2"/>
    <property type="match status" value="1"/>
</dbReference>
<keyword evidence="4" id="KW-0804">Transcription</keyword>
<evidence type="ECO:0000313" key="8">
    <source>
        <dbReference type="EMBL" id="MBB4247406.1"/>
    </source>
</evidence>
<dbReference type="InterPro" id="IPR058245">
    <property type="entry name" value="NreC/VraR/RcsB-like_REC"/>
</dbReference>
<accession>A0A840G693</accession>
<dbReference type="PRINTS" id="PR00038">
    <property type="entry name" value="HTHLUXR"/>
</dbReference>
<name>A0A840G693_RHOTE</name>
<dbReference type="GO" id="GO:0000160">
    <property type="term" value="P:phosphorelay signal transduction system"/>
    <property type="evidence" value="ECO:0007669"/>
    <property type="project" value="InterPro"/>
</dbReference>
<sequence length="213" mass="22799">MNIRAVLADDHQLVRAGVAALLRESGKVDVVGEAANAEEAISLVRELKPDLLLLDIAMPGMSGLEALALLNPEQPGLRVILLSMFASEEYVLRAFLQGAAGYLLKDSAPEELLLAVTAVMRGDIWLSAAISKLVVNGLLAPGGSLERNPALTSRQQQVLKLIASGKSTRAIGSELHLSVKTVETHRAQIMDKLDIHDLAGLVRYAIRQGMVPL</sequence>
<dbReference type="SUPFAM" id="SSF46894">
    <property type="entry name" value="C-terminal effector domain of the bipartite response regulators"/>
    <property type="match status" value="1"/>
</dbReference>
<dbReference type="Gene3D" id="3.40.50.2300">
    <property type="match status" value="1"/>
</dbReference>
<keyword evidence="9" id="KW-1185">Reference proteome</keyword>
<dbReference type="GO" id="GO:0003677">
    <property type="term" value="F:DNA binding"/>
    <property type="evidence" value="ECO:0007669"/>
    <property type="project" value="UniProtKB-KW"/>
</dbReference>
<dbReference type="PANTHER" id="PTHR43214:SF41">
    <property type="entry name" value="NITRATE_NITRITE RESPONSE REGULATOR PROTEIN NARP"/>
    <property type="match status" value="1"/>
</dbReference>
<dbReference type="SMART" id="SM00421">
    <property type="entry name" value="HTH_LUXR"/>
    <property type="match status" value="1"/>
</dbReference>
<dbReference type="PANTHER" id="PTHR43214">
    <property type="entry name" value="TWO-COMPONENT RESPONSE REGULATOR"/>
    <property type="match status" value="1"/>
</dbReference>
<feature type="modified residue" description="4-aspartylphosphate" evidence="5">
    <location>
        <position position="55"/>
    </location>
</feature>
<evidence type="ECO:0000256" key="5">
    <source>
        <dbReference type="PROSITE-ProRule" id="PRU00169"/>
    </source>
</evidence>
<feature type="domain" description="Response regulatory" evidence="7">
    <location>
        <begin position="4"/>
        <end position="120"/>
    </location>
</feature>
<dbReference type="SMART" id="SM00448">
    <property type="entry name" value="REC"/>
    <property type="match status" value="1"/>
</dbReference>
<dbReference type="GO" id="GO:0006355">
    <property type="term" value="P:regulation of DNA-templated transcription"/>
    <property type="evidence" value="ECO:0007669"/>
    <property type="project" value="InterPro"/>
</dbReference>
<dbReference type="InterPro" id="IPR001789">
    <property type="entry name" value="Sig_transdc_resp-reg_receiver"/>
</dbReference>
<organism evidence="8 9">
    <name type="scientific">Rhodocyclus tenuis</name>
    <name type="common">Rhodospirillum tenue</name>
    <dbReference type="NCBI Taxonomy" id="1066"/>
    <lineage>
        <taxon>Bacteria</taxon>
        <taxon>Pseudomonadati</taxon>
        <taxon>Pseudomonadota</taxon>
        <taxon>Betaproteobacteria</taxon>
        <taxon>Rhodocyclales</taxon>
        <taxon>Rhodocyclaceae</taxon>
        <taxon>Rhodocyclus</taxon>
    </lineage>
</organism>
<evidence type="ECO:0000259" key="6">
    <source>
        <dbReference type="PROSITE" id="PS50043"/>
    </source>
</evidence>
<dbReference type="InterPro" id="IPR011006">
    <property type="entry name" value="CheY-like_superfamily"/>
</dbReference>
<reference evidence="8 9" key="1">
    <citation type="submission" date="2020-08" db="EMBL/GenBank/DDBJ databases">
        <title>Genome sequencing of Purple Non-Sulfur Bacteria from various extreme environments.</title>
        <authorList>
            <person name="Mayer M."/>
        </authorList>
    </citation>
    <scope>NUCLEOTIDE SEQUENCE [LARGE SCALE GENOMIC DNA]</scope>
    <source>
        <strain evidence="8 9">2761</strain>
    </source>
</reference>
<dbReference type="InterPro" id="IPR000792">
    <property type="entry name" value="Tscrpt_reg_LuxR_C"/>
</dbReference>
<dbReference type="PROSITE" id="PS50110">
    <property type="entry name" value="RESPONSE_REGULATORY"/>
    <property type="match status" value="1"/>
</dbReference>
<evidence type="ECO:0000259" key="7">
    <source>
        <dbReference type="PROSITE" id="PS50110"/>
    </source>
</evidence>
<dbReference type="AlphaFoldDB" id="A0A840G693"/>
<dbReference type="CDD" id="cd06170">
    <property type="entry name" value="LuxR_C_like"/>
    <property type="match status" value="1"/>
</dbReference>
<dbReference type="EMBL" id="JACIGE010000005">
    <property type="protein sequence ID" value="MBB4247406.1"/>
    <property type="molecule type" value="Genomic_DNA"/>
</dbReference>
<evidence type="ECO:0000313" key="9">
    <source>
        <dbReference type="Proteomes" id="UP000587070"/>
    </source>
</evidence>
<feature type="domain" description="HTH luxR-type" evidence="6">
    <location>
        <begin position="144"/>
        <end position="209"/>
    </location>
</feature>
<dbReference type="InterPro" id="IPR039420">
    <property type="entry name" value="WalR-like"/>
</dbReference>
<proteinExistence type="predicted"/>
<dbReference type="Proteomes" id="UP000587070">
    <property type="component" value="Unassembled WGS sequence"/>
</dbReference>
<dbReference type="Pfam" id="PF00196">
    <property type="entry name" value="GerE"/>
    <property type="match status" value="1"/>
</dbReference>
<evidence type="ECO:0000256" key="2">
    <source>
        <dbReference type="ARBA" id="ARBA00023015"/>
    </source>
</evidence>
<dbReference type="CDD" id="cd17535">
    <property type="entry name" value="REC_NarL-like"/>
    <property type="match status" value="1"/>
</dbReference>
<dbReference type="SUPFAM" id="SSF52172">
    <property type="entry name" value="CheY-like"/>
    <property type="match status" value="1"/>
</dbReference>
<evidence type="ECO:0000256" key="1">
    <source>
        <dbReference type="ARBA" id="ARBA00022553"/>
    </source>
</evidence>